<keyword evidence="3" id="KW-1185">Reference proteome</keyword>
<evidence type="ECO:0000259" key="1">
    <source>
        <dbReference type="Pfam" id="PF04664"/>
    </source>
</evidence>
<dbReference type="EMBL" id="QYUK01000011">
    <property type="protein sequence ID" value="RJF89244.1"/>
    <property type="molecule type" value="Genomic_DNA"/>
</dbReference>
<proteinExistence type="predicted"/>
<dbReference type="GO" id="GO:0016020">
    <property type="term" value="C:membrane"/>
    <property type="evidence" value="ECO:0007669"/>
    <property type="project" value="InterPro"/>
</dbReference>
<accession>A0A418WGS5</accession>
<organism evidence="2 3">
    <name type="scientific">Oleomonas cavernae</name>
    <dbReference type="NCBI Taxonomy" id="2320859"/>
    <lineage>
        <taxon>Bacteria</taxon>
        <taxon>Pseudomonadati</taxon>
        <taxon>Pseudomonadota</taxon>
        <taxon>Alphaproteobacteria</taxon>
        <taxon>Acetobacterales</taxon>
        <taxon>Acetobacteraceae</taxon>
        <taxon>Oleomonas</taxon>
    </lineage>
</organism>
<evidence type="ECO:0000313" key="2">
    <source>
        <dbReference type="EMBL" id="RJF89244.1"/>
    </source>
</evidence>
<dbReference type="PANTHER" id="PTHR14015:SF2">
    <property type="entry name" value="OPIOID GROWTH FACTOR RECEPTOR (OGFR) CONSERVED DOMAIN-CONTAINING PROTEIN"/>
    <property type="match status" value="1"/>
</dbReference>
<reference evidence="2 3" key="1">
    <citation type="submission" date="2018-09" db="EMBL/GenBank/DDBJ databases">
        <authorList>
            <person name="Zhu H."/>
        </authorList>
    </citation>
    <scope>NUCLEOTIDE SEQUENCE [LARGE SCALE GENOMIC DNA]</scope>
    <source>
        <strain evidence="2 3">K1W22B-8</strain>
    </source>
</reference>
<comment type="caution">
    <text evidence="2">The sequence shown here is derived from an EMBL/GenBank/DDBJ whole genome shotgun (WGS) entry which is preliminary data.</text>
</comment>
<feature type="domain" description="Opioid growth factor receptor (OGFr) conserved" evidence="1">
    <location>
        <begin position="38"/>
        <end position="145"/>
    </location>
</feature>
<dbReference type="AlphaFoldDB" id="A0A418WGS5"/>
<name>A0A418WGS5_9PROT</name>
<dbReference type="InterPro" id="IPR039574">
    <property type="entry name" value="OGFr"/>
</dbReference>
<dbReference type="Pfam" id="PF04664">
    <property type="entry name" value="OGFr_N"/>
    <property type="match status" value="1"/>
</dbReference>
<evidence type="ECO:0000313" key="3">
    <source>
        <dbReference type="Proteomes" id="UP000284605"/>
    </source>
</evidence>
<dbReference type="GO" id="GO:0140625">
    <property type="term" value="F:opioid growth factor receptor activity"/>
    <property type="evidence" value="ECO:0007669"/>
    <property type="project" value="InterPro"/>
</dbReference>
<sequence length="183" mass="19603">MGEGDGCMSVVIEFLAGRGADSEGRMIGEIQGRPEIWLESRHDFIQWLFPLPEPSGANPDAPLLTRADAAAIAGDGALKAALLASVDAMARLYGLHRAGALFARGPAFPGPFRDWLGPIDHNHLRLTRILRCLSLCGLVETADGLRRLLDEIAAAEALGAWGLSLKYWRDAGAWPAHWTAPGG</sequence>
<dbReference type="Proteomes" id="UP000284605">
    <property type="component" value="Unassembled WGS sequence"/>
</dbReference>
<protein>
    <recommendedName>
        <fullName evidence="1">Opioid growth factor receptor (OGFr) conserved domain-containing protein</fullName>
    </recommendedName>
</protein>
<dbReference type="PANTHER" id="PTHR14015">
    <property type="entry name" value="OPIOID GROWTH FACTOR RECEPTOR OGFR ZETA-TYPE OPIOID RECEPTOR"/>
    <property type="match status" value="1"/>
</dbReference>
<gene>
    <name evidence="2" type="ORF">D3874_21600</name>
</gene>
<dbReference type="InterPro" id="IPR006757">
    <property type="entry name" value="OGF_rcpt"/>
</dbReference>